<evidence type="ECO:0000313" key="4">
    <source>
        <dbReference type="Proteomes" id="UP000002287"/>
    </source>
</evidence>
<evidence type="ECO:0000313" key="3">
    <source>
        <dbReference type="EMBL" id="ABO58824.1"/>
    </source>
</evidence>
<dbReference type="InterPro" id="IPR029058">
    <property type="entry name" value="AB_hydrolase_fold"/>
</dbReference>
<dbReference type="PROSITE" id="PS00122">
    <property type="entry name" value="CARBOXYLESTERASE_B_1"/>
    <property type="match status" value="1"/>
</dbReference>
<name>A4JRC1_BURVG</name>
<evidence type="ECO:0000256" key="1">
    <source>
        <dbReference type="ARBA" id="ARBA00022801"/>
    </source>
</evidence>
<dbReference type="PANTHER" id="PTHR48081">
    <property type="entry name" value="AB HYDROLASE SUPERFAMILY PROTEIN C4A8.06C"/>
    <property type="match status" value="1"/>
</dbReference>
<reference evidence="4" key="1">
    <citation type="submission" date="2007-03" db="EMBL/GenBank/DDBJ databases">
        <title>Complete sequence of chromosome 3 of Burkholderia vietnamiensis G4.</title>
        <authorList>
            <consortium name="US DOE Joint Genome Institute"/>
            <person name="Copeland A."/>
            <person name="Lucas S."/>
            <person name="Lapidus A."/>
            <person name="Barry K."/>
            <person name="Detter J.C."/>
            <person name="Glavina del Rio T."/>
            <person name="Hammon N."/>
            <person name="Israni S."/>
            <person name="Dalin E."/>
            <person name="Tice H."/>
            <person name="Pitluck S."/>
            <person name="Chain P."/>
            <person name="Malfatti S."/>
            <person name="Shin M."/>
            <person name="Vergez L."/>
            <person name="Schmutz J."/>
            <person name="Larimer F."/>
            <person name="Land M."/>
            <person name="Hauser L."/>
            <person name="Kyrpides N."/>
            <person name="Tiedje J."/>
            <person name="Richardson P."/>
        </authorList>
    </citation>
    <scope>NUCLEOTIDE SEQUENCE [LARGE SCALE GENOMIC DNA]</scope>
    <source>
        <strain evidence="4">G4 / LMG 22486</strain>
    </source>
</reference>
<accession>A4JRC1</accession>
<dbReference type="eggNOG" id="COG0657">
    <property type="taxonomic scope" value="Bacteria"/>
</dbReference>
<dbReference type="GO" id="GO:0016787">
    <property type="term" value="F:hydrolase activity"/>
    <property type="evidence" value="ECO:0007669"/>
    <property type="project" value="UniProtKB-KW"/>
</dbReference>
<dbReference type="Gene3D" id="3.40.50.1820">
    <property type="entry name" value="alpha/beta hydrolase"/>
    <property type="match status" value="1"/>
</dbReference>
<gene>
    <name evidence="3" type="ordered locus">Bcep1808_5896</name>
</gene>
<dbReference type="PANTHER" id="PTHR48081:SF9">
    <property type="entry name" value="CARBOXYLESTERASE"/>
    <property type="match status" value="1"/>
</dbReference>
<proteinExistence type="predicted"/>
<protein>
    <submittedName>
        <fullName evidence="3">Alpha/beta hydrolase fold-3 domain protein</fullName>
    </submittedName>
</protein>
<sequence>MRAPFVGSCVYGGARRTDASRADTSGTRACIRLRPDYVYAGVRPAWSQLEICMNLKVALAVLSVLVAAALLAAHSPLRLLNALTPTNTFRLFADIPYGPGERQVLDVYLPARVARDWPTEPNAGAPVVVFFYGGSWQSGKRNDYLFVGEALASRGFVAVVPDYRTYPATTFPGFIDDAARAVAWARGHAAAFGGDPRRVFLMGHSAGAQIAALLATDGRYLAASEMRSSEIAGVIGLAGPYDFLPLRDATLERIFPDDQRAASQPIRFVRGSEPPMWLAVAENDTVVEPGNTDRFARALQNAGDSVVVTRYRHLSHAALVGVLGAPLRRAASVLDDLSAFVERAGGVSNAGVASGDAKPRAATVASAVSAQ</sequence>
<dbReference type="ESTHER" id="burvg-a4jrc1">
    <property type="family name" value="BD-FAE"/>
</dbReference>
<dbReference type="EMBL" id="CP000616">
    <property type="protein sequence ID" value="ABO58824.1"/>
    <property type="molecule type" value="Genomic_DNA"/>
</dbReference>
<dbReference type="InterPro" id="IPR049492">
    <property type="entry name" value="BD-FAE-like_dom"/>
</dbReference>
<dbReference type="HOGENOM" id="CLU_012494_4_1_4"/>
<dbReference type="SUPFAM" id="SSF53474">
    <property type="entry name" value="alpha/beta-Hydrolases"/>
    <property type="match status" value="1"/>
</dbReference>
<dbReference type="AlphaFoldDB" id="A4JRC1"/>
<dbReference type="InterPro" id="IPR019826">
    <property type="entry name" value="Carboxylesterase_B_AS"/>
</dbReference>
<dbReference type="KEGG" id="bvi:Bcep1808_5896"/>
<feature type="domain" description="BD-FAE-like" evidence="2">
    <location>
        <begin position="118"/>
        <end position="298"/>
    </location>
</feature>
<dbReference type="InterPro" id="IPR050300">
    <property type="entry name" value="GDXG_lipolytic_enzyme"/>
</dbReference>
<keyword evidence="1 3" id="KW-0378">Hydrolase</keyword>
<dbReference type="Pfam" id="PF20434">
    <property type="entry name" value="BD-FAE"/>
    <property type="match status" value="1"/>
</dbReference>
<dbReference type="Proteomes" id="UP000002287">
    <property type="component" value="Chromosome 3"/>
</dbReference>
<organism evidence="3 4">
    <name type="scientific">Burkholderia vietnamiensis (strain G4 / LMG 22486)</name>
    <name type="common">Burkholderia cepacia (strain R1808)</name>
    <dbReference type="NCBI Taxonomy" id="269482"/>
    <lineage>
        <taxon>Bacteria</taxon>
        <taxon>Pseudomonadati</taxon>
        <taxon>Pseudomonadota</taxon>
        <taxon>Betaproteobacteria</taxon>
        <taxon>Burkholderiales</taxon>
        <taxon>Burkholderiaceae</taxon>
        <taxon>Burkholderia</taxon>
        <taxon>Burkholderia cepacia complex</taxon>
    </lineage>
</organism>
<evidence type="ECO:0000259" key="2">
    <source>
        <dbReference type="Pfam" id="PF20434"/>
    </source>
</evidence>